<dbReference type="PROSITE" id="PS51058">
    <property type="entry name" value="ZF_CXXC"/>
    <property type="match status" value="1"/>
</dbReference>
<evidence type="ECO:0000259" key="15">
    <source>
        <dbReference type="PROSITE" id="PS51058"/>
    </source>
</evidence>
<feature type="region of interest" description="Disordered" evidence="13">
    <location>
        <begin position="28"/>
        <end position="77"/>
    </location>
</feature>
<dbReference type="KEGG" id="lak:106180479"/>
<dbReference type="PANTHER" id="PTHR46174:SF1">
    <property type="entry name" value="CXXC-TYPE ZINC FINGER PROTEIN 1"/>
    <property type="match status" value="1"/>
</dbReference>
<dbReference type="GO" id="GO:0003677">
    <property type="term" value="F:DNA binding"/>
    <property type="evidence" value="ECO:0007669"/>
    <property type="project" value="UniProtKB-KW"/>
</dbReference>
<evidence type="ECO:0000256" key="1">
    <source>
        <dbReference type="ARBA" id="ARBA00004123"/>
    </source>
</evidence>
<dbReference type="InParanoid" id="A0A1S3KBB3"/>
<evidence type="ECO:0000256" key="12">
    <source>
        <dbReference type="PROSITE-ProRule" id="PRU00509"/>
    </source>
</evidence>
<dbReference type="FunCoup" id="A0A1S3KBB3">
    <property type="interactions" value="1231"/>
</dbReference>
<dbReference type="Pfam" id="PF12269">
    <property type="entry name" value="CpG_bind_C"/>
    <property type="match status" value="1"/>
</dbReference>
<dbReference type="AlphaFoldDB" id="A0A1S3KBB3"/>
<dbReference type="FunFam" id="3.30.40.10:FF:000138">
    <property type="entry name" value="CXXC-type zinc finger protein 1"/>
    <property type="match status" value="1"/>
</dbReference>
<dbReference type="InterPro" id="IPR022056">
    <property type="entry name" value="CpG-bd_C"/>
</dbReference>
<dbReference type="InterPro" id="IPR011011">
    <property type="entry name" value="Znf_FYVE_PHD"/>
</dbReference>
<dbReference type="InterPro" id="IPR037869">
    <property type="entry name" value="Spp1/CFP1"/>
</dbReference>
<comment type="subcellular location">
    <subcellularLocation>
        <location evidence="1">Nucleus</location>
    </subcellularLocation>
</comment>
<feature type="compositionally biased region" description="Basic residues" evidence="13">
    <location>
        <begin position="300"/>
        <end position="322"/>
    </location>
</feature>
<dbReference type="PANTHER" id="PTHR46174">
    <property type="entry name" value="CXXC-TYPE ZINC FINGER PROTEIN 1"/>
    <property type="match status" value="1"/>
</dbReference>
<keyword evidence="9" id="KW-0539">Nucleus</keyword>
<dbReference type="InterPro" id="IPR019787">
    <property type="entry name" value="Znf_PHD-finger"/>
</dbReference>
<feature type="compositionally biased region" description="Basic and acidic residues" evidence="13">
    <location>
        <begin position="154"/>
        <end position="173"/>
    </location>
</feature>
<dbReference type="RefSeq" id="XP_013419925.1">
    <property type="nucleotide sequence ID" value="XM_013564471.1"/>
</dbReference>
<evidence type="ECO:0000256" key="7">
    <source>
        <dbReference type="ARBA" id="ARBA00023125"/>
    </source>
</evidence>
<keyword evidence="7" id="KW-0238">DNA-binding</keyword>
<name>A0A1S3KBB3_LINAN</name>
<dbReference type="Pfam" id="PF02008">
    <property type="entry name" value="zf-CXXC"/>
    <property type="match status" value="1"/>
</dbReference>
<feature type="region of interest" description="Disordered" evidence="13">
    <location>
        <begin position="262"/>
        <end position="341"/>
    </location>
</feature>
<keyword evidence="6" id="KW-0805">Transcription regulation</keyword>
<keyword evidence="2" id="KW-0597">Phosphoprotein</keyword>
<protein>
    <recommendedName>
        <fullName evidence="10">CXXC-type zinc finger protein 1</fullName>
    </recommendedName>
    <alternativeName>
        <fullName evidence="11">PHD finger and CXXC domain-containing protein 1</fullName>
    </alternativeName>
</protein>
<evidence type="ECO:0000256" key="6">
    <source>
        <dbReference type="ARBA" id="ARBA00023015"/>
    </source>
</evidence>
<gene>
    <name evidence="17" type="primary">LOC106180479</name>
</gene>
<dbReference type="PROSITE" id="PS50016">
    <property type="entry name" value="ZF_PHD_2"/>
    <property type="match status" value="1"/>
</dbReference>
<dbReference type="Pfam" id="PF00628">
    <property type="entry name" value="PHD"/>
    <property type="match status" value="1"/>
</dbReference>
<evidence type="ECO:0000259" key="14">
    <source>
        <dbReference type="PROSITE" id="PS50016"/>
    </source>
</evidence>
<evidence type="ECO:0000313" key="16">
    <source>
        <dbReference type="Proteomes" id="UP000085678"/>
    </source>
</evidence>
<evidence type="ECO:0000256" key="3">
    <source>
        <dbReference type="ARBA" id="ARBA00022723"/>
    </source>
</evidence>
<evidence type="ECO:0000256" key="13">
    <source>
        <dbReference type="SAM" id="MobiDB-lite"/>
    </source>
</evidence>
<evidence type="ECO:0000256" key="11">
    <source>
        <dbReference type="ARBA" id="ARBA00081451"/>
    </source>
</evidence>
<dbReference type="STRING" id="7574.A0A1S3KBB3"/>
<dbReference type="InterPro" id="IPR019786">
    <property type="entry name" value="Zinc_finger_PHD-type_CS"/>
</dbReference>
<evidence type="ECO:0000256" key="2">
    <source>
        <dbReference type="ARBA" id="ARBA00022553"/>
    </source>
</evidence>
<evidence type="ECO:0000313" key="17">
    <source>
        <dbReference type="RefSeq" id="XP_013419925.1"/>
    </source>
</evidence>
<dbReference type="GO" id="GO:0048188">
    <property type="term" value="C:Set1C/COMPASS complex"/>
    <property type="evidence" value="ECO:0007669"/>
    <property type="project" value="InterPro"/>
</dbReference>
<dbReference type="InterPro" id="IPR002857">
    <property type="entry name" value="Znf_CXXC"/>
</dbReference>
<dbReference type="GO" id="GO:0008270">
    <property type="term" value="F:zinc ion binding"/>
    <property type="evidence" value="ECO:0007669"/>
    <property type="project" value="UniProtKB-KW"/>
</dbReference>
<evidence type="ECO:0000256" key="5">
    <source>
        <dbReference type="ARBA" id="ARBA00022833"/>
    </source>
</evidence>
<organism evidence="16 17">
    <name type="scientific">Lingula anatina</name>
    <name type="common">Brachiopod</name>
    <name type="synonym">Lingula unguis</name>
    <dbReference type="NCBI Taxonomy" id="7574"/>
    <lineage>
        <taxon>Eukaryota</taxon>
        <taxon>Metazoa</taxon>
        <taxon>Spiralia</taxon>
        <taxon>Lophotrochozoa</taxon>
        <taxon>Brachiopoda</taxon>
        <taxon>Linguliformea</taxon>
        <taxon>Lingulata</taxon>
        <taxon>Lingulida</taxon>
        <taxon>Linguloidea</taxon>
        <taxon>Lingulidae</taxon>
        <taxon>Lingula</taxon>
    </lineage>
</organism>
<dbReference type="SUPFAM" id="SSF57903">
    <property type="entry name" value="FYVE/PHD zinc finger"/>
    <property type="match status" value="1"/>
</dbReference>
<feature type="compositionally biased region" description="Basic and acidic residues" evidence="13">
    <location>
        <begin position="33"/>
        <end position="42"/>
    </location>
</feature>
<dbReference type="Gene3D" id="3.30.40.10">
    <property type="entry name" value="Zinc/RING finger domain, C3HC4 (zinc finger)"/>
    <property type="match status" value="1"/>
</dbReference>
<evidence type="ECO:0000256" key="9">
    <source>
        <dbReference type="ARBA" id="ARBA00023242"/>
    </source>
</evidence>
<dbReference type="GO" id="GO:0045893">
    <property type="term" value="P:positive regulation of DNA-templated transcription"/>
    <property type="evidence" value="ECO:0007669"/>
    <property type="project" value="TreeGrafter"/>
</dbReference>
<feature type="compositionally biased region" description="Low complexity" evidence="13">
    <location>
        <begin position="46"/>
        <end position="65"/>
    </location>
</feature>
<evidence type="ECO:0000256" key="4">
    <source>
        <dbReference type="ARBA" id="ARBA00022771"/>
    </source>
</evidence>
<proteinExistence type="predicted"/>
<feature type="domain" description="PHD-type" evidence="14">
    <location>
        <begin position="86"/>
        <end position="136"/>
    </location>
</feature>
<evidence type="ECO:0000256" key="8">
    <source>
        <dbReference type="ARBA" id="ARBA00023163"/>
    </source>
</evidence>
<accession>A0A1S3KBB3</accession>
<sequence length="619" mass="71050">MTDSDSGALSQEEIAHQFVLPERQAKVNQLLRGMEEPKEGGKEFQAPAPRSPSAVPRSPSSSGAATKVPSSGGFVRSTVMGRGDEERYCICRSTDCSSFMIGCDACNEWYHGKCIDVTQDDAKSIKHYFCKNCREQDPSLVVVYKTKKPKEKLHRSDSSDTERHFKKKDKDRQSAASKAKKSTRRCGECVACHRTEDCARCDFCKDMKKFGGPNRIRQKCRLRQCINFGINIASNTKWKKDHGISDTDTDYVFSDSSTRDLEGNENFIRSDHPRSRERHSSLSDYTPPRKRQKEDSRSKTDKKKTEKRKPKPKQTKTVRRRGQKEYDVDIYQETDGDTPRQCYGPGCIEAARFGSKYCSDECGMKLAANRIYEILPQRIQQWQSTPCVAEENNKKMLEKIRQQQLEARMRLGDLDLKHKELDMIVEKAKTATVDFGQENTEGEDESELTVFCVTCGHEFNTRGALKHMEKCFAKYESQTSFGSIYKTRIEGNSMFCDYYNSQQKTYCKRLKVLCPEHSKEPKVGPDEVCGCPLVSDVFEETGEICRLPKRKCNKHHSWEKLRRSEIDMERVRQWLKLDELFEQERNIRMAMANRAGVLGLVLHQSIDHDPMNPINPVKG</sequence>
<dbReference type="GeneID" id="106180479"/>
<feature type="domain" description="CXXC-type" evidence="15">
    <location>
        <begin position="177"/>
        <end position="226"/>
    </location>
</feature>
<keyword evidence="4 12" id="KW-0863">Zinc-finger</keyword>
<keyword evidence="3" id="KW-0479">Metal-binding</keyword>
<dbReference type="Proteomes" id="UP000085678">
    <property type="component" value="Unplaced"/>
</dbReference>
<dbReference type="SMART" id="SM00249">
    <property type="entry name" value="PHD"/>
    <property type="match status" value="1"/>
</dbReference>
<keyword evidence="16" id="KW-1185">Reference proteome</keyword>
<dbReference type="InterPro" id="IPR013083">
    <property type="entry name" value="Znf_RING/FYVE/PHD"/>
</dbReference>
<dbReference type="InterPro" id="IPR001965">
    <property type="entry name" value="Znf_PHD"/>
</dbReference>
<dbReference type="PROSITE" id="PS01359">
    <property type="entry name" value="ZF_PHD_1"/>
    <property type="match status" value="1"/>
</dbReference>
<keyword evidence="8" id="KW-0804">Transcription</keyword>
<reference evidence="17" key="1">
    <citation type="submission" date="2025-08" db="UniProtKB">
        <authorList>
            <consortium name="RefSeq"/>
        </authorList>
    </citation>
    <scope>IDENTIFICATION</scope>
    <source>
        <tissue evidence="17">Gonads</tissue>
    </source>
</reference>
<feature type="compositionally biased region" description="Basic and acidic residues" evidence="13">
    <location>
        <begin position="262"/>
        <end position="281"/>
    </location>
</feature>
<feature type="region of interest" description="Disordered" evidence="13">
    <location>
        <begin position="151"/>
        <end position="177"/>
    </location>
</feature>
<evidence type="ECO:0000256" key="10">
    <source>
        <dbReference type="ARBA" id="ARBA00023828"/>
    </source>
</evidence>
<keyword evidence="5" id="KW-0862">Zinc</keyword>
<dbReference type="OrthoDB" id="419183at2759"/>